<dbReference type="GO" id="GO:0061809">
    <property type="term" value="F:NAD+ nucleosidase activity, cyclic ADP-ribose generating"/>
    <property type="evidence" value="ECO:0007669"/>
    <property type="project" value="UniProtKB-EC"/>
</dbReference>
<evidence type="ECO:0000313" key="6">
    <source>
        <dbReference type="EMBL" id="PRQ38255.1"/>
    </source>
</evidence>
<dbReference type="GO" id="GO:0007165">
    <property type="term" value="P:signal transduction"/>
    <property type="evidence" value="ECO:0007669"/>
    <property type="project" value="InterPro"/>
</dbReference>
<evidence type="ECO:0000256" key="3">
    <source>
        <dbReference type="ARBA" id="ARBA00023027"/>
    </source>
</evidence>
<dbReference type="Gramene" id="PRQ38255">
    <property type="protein sequence ID" value="PRQ38255"/>
    <property type="gene ID" value="RchiOBHm_Chr4g0411791"/>
</dbReference>
<keyword evidence="7" id="KW-1185">Reference proteome</keyword>
<accession>A0A2P6QVQ7</accession>
<dbReference type="SUPFAM" id="SSF52200">
    <property type="entry name" value="Toll/Interleukin receptor TIR domain"/>
    <property type="match status" value="1"/>
</dbReference>
<dbReference type="EMBL" id="PDCK01000042">
    <property type="protein sequence ID" value="PRQ38255.1"/>
    <property type="molecule type" value="Genomic_DNA"/>
</dbReference>
<evidence type="ECO:0000256" key="1">
    <source>
        <dbReference type="ARBA" id="ARBA00011982"/>
    </source>
</evidence>
<name>A0A2P6QVQ7_ROSCH</name>
<dbReference type="AlphaFoldDB" id="A0A2P6QVQ7"/>
<dbReference type="EC" id="3.2.2.6" evidence="1"/>
<dbReference type="InterPro" id="IPR035897">
    <property type="entry name" value="Toll_tir_struct_dom_sf"/>
</dbReference>
<dbReference type="Gene3D" id="3.40.50.10140">
    <property type="entry name" value="Toll/interleukin-1 receptor homology (TIR) domain"/>
    <property type="match status" value="1"/>
</dbReference>
<keyword evidence="2" id="KW-0378">Hydrolase</keyword>
<dbReference type="Proteomes" id="UP000238479">
    <property type="component" value="Chromosome 4"/>
</dbReference>
<dbReference type="InterPro" id="IPR000157">
    <property type="entry name" value="TIR_dom"/>
</dbReference>
<comment type="catalytic activity">
    <reaction evidence="4">
        <text>NAD(+) + H2O = ADP-D-ribose + nicotinamide + H(+)</text>
        <dbReference type="Rhea" id="RHEA:16301"/>
        <dbReference type="ChEBI" id="CHEBI:15377"/>
        <dbReference type="ChEBI" id="CHEBI:15378"/>
        <dbReference type="ChEBI" id="CHEBI:17154"/>
        <dbReference type="ChEBI" id="CHEBI:57540"/>
        <dbReference type="ChEBI" id="CHEBI:57967"/>
        <dbReference type="EC" id="3.2.2.6"/>
    </reaction>
    <physiologicalReaction direction="left-to-right" evidence="4">
        <dbReference type="Rhea" id="RHEA:16302"/>
    </physiologicalReaction>
</comment>
<gene>
    <name evidence="6" type="ORF">RchiOBHm_Chr4g0411791</name>
</gene>
<evidence type="ECO:0000259" key="5">
    <source>
        <dbReference type="Pfam" id="PF01582"/>
    </source>
</evidence>
<dbReference type="PANTHER" id="PTHR32009:SF39">
    <property type="entry name" value="TIR DOMAIN-CONTAINING PROTEIN"/>
    <property type="match status" value="1"/>
</dbReference>
<dbReference type="PANTHER" id="PTHR32009">
    <property type="entry name" value="TMV RESISTANCE PROTEIN N-LIKE"/>
    <property type="match status" value="1"/>
</dbReference>
<feature type="domain" description="TIR" evidence="5">
    <location>
        <begin position="13"/>
        <end position="56"/>
    </location>
</feature>
<protein>
    <recommendedName>
        <fullName evidence="1">ADP-ribosyl cyclase/cyclic ADP-ribose hydrolase</fullName>
        <ecNumber evidence="1">3.2.2.6</ecNumber>
    </recommendedName>
</protein>
<sequence length="132" mass="15248">MVIIEEASHPWTYHVFLSFRGEDTRNNFTGHLCSALLREGIDTFMDDQLKRGEEISLCSLKTMHPPSGAWMNLSRFSSAGNQFNKWFDQFSTKSIPRIYEITKVALGRHLLIMNANSKITRTRSRNGRQLLQ</sequence>
<organism evidence="6 7">
    <name type="scientific">Rosa chinensis</name>
    <name type="common">China rose</name>
    <dbReference type="NCBI Taxonomy" id="74649"/>
    <lineage>
        <taxon>Eukaryota</taxon>
        <taxon>Viridiplantae</taxon>
        <taxon>Streptophyta</taxon>
        <taxon>Embryophyta</taxon>
        <taxon>Tracheophyta</taxon>
        <taxon>Spermatophyta</taxon>
        <taxon>Magnoliopsida</taxon>
        <taxon>eudicotyledons</taxon>
        <taxon>Gunneridae</taxon>
        <taxon>Pentapetalae</taxon>
        <taxon>rosids</taxon>
        <taxon>fabids</taxon>
        <taxon>Rosales</taxon>
        <taxon>Rosaceae</taxon>
        <taxon>Rosoideae</taxon>
        <taxon>Rosoideae incertae sedis</taxon>
        <taxon>Rosa</taxon>
    </lineage>
</organism>
<dbReference type="Pfam" id="PF01582">
    <property type="entry name" value="TIR"/>
    <property type="match status" value="1"/>
</dbReference>
<evidence type="ECO:0000256" key="4">
    <source>
        <dbReference type="ARBA" id="ARBA00047304"/>
    </source>
</evidence>
<reference evidence="6 7" key="1">
    <citation type="journal article" date="2018" name="Nat. Genet.">
        <title>The Rosa genome provides new insights in the design of modern roses.</title>
        <authorList>
            <person name="Bendahmane M."/>
        </authorList>
    </citation>
    <scope>NUCLEOTIDE SEQUENCE [LARGE SCALE GENOMIC DNA]</scope>
    <source>
        <strain evidence="7">cv. Old Blush</strain>
    </source>
</reference>
<evidence type="ECO:0000256" key="2">
    <source>
        <dbReference type="ARBA" id="ARBA00022801"/>
    </source>
</evidence>
<comment type="caution">
    <text evidence="6">The sequence shown here is derived from an EMBL/GenBank/DDBJ whole genome shotgun (WGS) entry which is preliminary data.</text>
</comment>
<proteinExistence type="predicted"/>
<keyword evidence="3" id="KW-0520">NAD</keyword>
<evidence type="ECO:0000313" key="7">
    <source>
        <dbReference type="Proteomes" id="UP000238479"/>
    </source>
</evidence>